<evidence type="ECO:0000313" key="2">
    <source>
        <dbReference type="EMBL" id="QKF67813.1"/>
    </source>
</evidence>
<sequence>MKLKSLKIKAFKNLTGADEWFHLDFTNKDGITVLIGNNGSGKSNVLEAISAIFIGLYKIGTPQRKPTFSYVIEYSMGEEPSTEIKIELIDGTYGFYINDIKKLKKDFIDSGDRWFPSKVIASYSGEETRLWDTYYKHSYSDFITSVKNNDLRSLPEQKLFYIDSDYWNEALIVFLLSELESNQNFISNNLGIVSVENIVFTFNANNLSKYQSNMITEFVRRLNPDNNNIISISFEEFKTFVIEYEYELFIKLISASQSDLITNITINFNTKLTTEDLSEGQKKQILIRAILEFLVDRKTLVLLDEPDSHIHVANKLQLKNMLEEYKHKNLIFTSHSPTLMNIFDNHLEYLENGQSKGSEKAEILKEISGNTMSYTQQQIILNSNSDLLLVEGKTDIEYIKIALNKLSTDYPTLKFEYIPIGGTDSLQHFIEKFIPKENQTILALLDRDDAGKKALKQVFQEDKDINTFTYEKLKNMYVVVYPKKDNYFNNNFLVEDYFEAAIINDMANEIIGKYDDSFKSYPNIAKQIKHDLPTKCEEFSKEKFNGFKKLFDLILEIKGV</sequence>
<feature type="domain" description="AAA+ ATPase" evidence="1">
    <location>
        <begin position="28"/>
        <end position="353"/>
    </location>
</feature>
<evidence type="ECO:0000259" key="1">
    <source>
        <dbReference type="SMART" id="SM00382"/>
    </source>
</evidence>
<evidence type="ECO:0000313" key="3">
    <source>
        <dbReference type="Proteomes" id="UP000503482"/>
    </source>
</evidence>
<dbReference type="GO" id="GO:0005524">
    <property type="term" value="F:ATP binding"/>
    <property type="evidence" value="ECO:0007669"/>
    <property type="project" value="UniProtKB-KW"/>
</dbReference>
<dbReference type="PANTHER" id="PTHR43581">
    <property type="entry name" value="ATP/GTP PHOSPHATASE"/>
    <property type="match status" value="1"/>
</dbReference>
<dbReference type="AlphaFoldDB" id="A0AAE7B992"/>
<dbReference type="InterPro" id="IPR003959">
    <property type="entry name" value="ATPase_AAA_core"/>
</dbReference>
<organism evidence="2 3">
    <name type="scientific">Arcobacter venerupis</name>
    <dbReference type="NCBI Taxonomy" id="1054033"/>
    <lineage>
        <taxon>Bacteria</taxon>
        <taxon>Pseudomonadati</taxon>
        <taxon>Campylobacterota</taxon>
        <taxon>Epsilonproteobacteria</taxon>
        <taxon>Campylobacterales</taxon>
        <taxon>Arcobacteraceae</taxon>
        <taxon>Arcobacter</taxon>
    </lineage>
</organism>
<dbReference type="RefSeq" id="WP_128359033.1">
    <property type="nucleotide sequence ID" value="NZ_CP053840.1"/>
</dbReference>
<dbReference type="EMBL" id="CP053840">
    <property type="protein sequence ID" value="QKF67813.1"/>
    <property type="molecule type" value="Genomic_DNA"/>
</dbReference>
<keyword evidence="2" id="KW-0547">Nucleotide-binding</keyword>
<dbReference type="InterPro" id="IPR051396">
    <property type="entry name" value="Bact_Antivir_Def_Nuclease"/>
</dbReference>
<dbReference type="CDD" id="cd00267">
    <property type="entry name" value="ABC_ATPase"/>
    <property type="match status" value="1"/>
</dbReference>
<dbReference type="PANTHER" id="PTHR43581:SF4">
    <property type="entry name" value="ATP_GTP PHOSPHATASE"/>
    <property type="match status" value="1"/>
</dbReference>
<accession>A0AAE7B992</accession>
<keyword evidence="2" id="KW-0067">ATP-binding</keyword>
<keyword evidence="3" id="KW-1185">Reference proteome</keyword>
<dbReference type="Gene3D" id="3.40.50.300">
    <property type="entry name" value="P-loop containing nucleotide triphosphate hydrolases"/>
    <property type="match status" value="1"/>
</dbReference>
<dbReference type="SMART" id="SM00382">
    <property type="entry name" value="AAA"/>
    <property type="match status" value="1"/>
</dbReference>
<gene>
    <name evidence="2" type="ORF">AVENP_2285</name>
</gene>
<proteinExistence type="predicted"/>
<dbReference type="KEGG" id="avp:AVENP_2285"/>
<dbReference type="Proteomes" id="UP000503482">
    <property type="component" value="Chromosome"/>
</dbReference>
<dbReference type="Pfam" id="PF13304">
    <property type="entry name" value="AAA_21"/>
    <property type="match status" value="1"/>
</dbReference>
<dbReference type="SUPFAM" id="SSF52540">
    <property type="entry name" value="P-loop containing nucleoside triphosphate hydrolases"/>
    <property type="match status" value="1"/>
</dbReference>
<name>A0AAE7B992_9BACT</name>
<dbReference type="InterPro" id="IPR027417">
    <property type="entry name" value="P-loop_NTPase"/>
</dbReference>
<dbReference type="InterPro" id="IPR003593">
    <property type="entry name" value="AAA+_ATPase"/>
</dbReference>
<protein>
    <submittedName>
        <fullName evidence="2">ATP-binding protein (AAA domain)</fullName>
    </submittedName>
</protein>
<reference evidence="2 3" key="1">
    <citation type="submission" date="2020-05" db="EMBL/GenBank/DDBJ databases">
        <title>Complete genome sequencing of Campylobacter and Arcobacter type strains.</title>
        <authorList>
            <person name="Miller W.G."/>
            <person name="Yee E."/>
        </authorList>
    </citation>
    <scope>NUCLEOTIDE SEQUENCE [LARGE SCALE GENOMIC DNA]</scope>
    <source>
        <strain evidence="2 3">LMG 26156</strain>
    </source>
</reference>
<dbReference type="GO" id="GO:0016887">
    <property type="term" value="F:ATP hydrolysis activity"/>
    <property type="evidence" value="ECO:0007669"/>
    <property type="project" value="InterPro"/>
</dbReference>